<dbReference type="Proteomes" id="UP000719766">
    <property type="component" value="Unassembled WGS sequence"/>
</dbReference>
<dbReference type="EMBL" id="JABBWE010000029">
    <property type="protein sequence ID" value="KAG1793665.1"/>
    <property type="molecule type" value="Genomic_DNA"/>
</dbReference>
<dbReference type="OrthoDB" id="2667809at2759"/>
<accession>A0A9P7DHH4</accession>
<name>A0A9P7DHH4_9AGAM</name>
<protein>
    <submittedName>
        <fullName evidence="1">Uncharacterized protein</fullName>
    </submittedName>
</protein>
<keyword evidence="2" id="KW-1185">Reference proteome</keyword>
<dbReference type="AlphaFoldDB" id="A0A9P7DHH4"/>
<dbReference type="GeneID" id="64593912"/>
<comment type="caution">
    <text evidence="1">The sequence shown here is derived from an EMBL/GenBank/DDBJ whole genome shotgun (WGS) entry which is preliminary data.</text>
</comment>
<organism evidence="1 2">
    <name type="scientific">Suillus plorans</name>
    <dbReference type="NCBI Taxonomy" id="116603"/>
    <lineage>
        <taxon>Eukaryota</taxon>
        <taxon>Fungi</taxon>
        <taxon>Dikarya</taxon>
        <taxon>Basidiomycota</taxon>
        <taxon>Agaricomycotina</taxon>
        <taxon>Agaricomycetes</taxon>
        <taxon>Agaricomycetidae</taxon>
        <taxon>Boletales</taxon>
        <taxon>Suillineae</taxon>
        <taxon>Suillaceae</taxon>
        <taxon>Suillus</taxon>
    </lineage>
</organism>
<evidence type="ECO:0000313" key="1">
    <source>
        <dbReference type="EMBL" id="KAG1793665.1"/>
    </source>
</evidence>
<sequence length="159" mass="17608">MQNIIRQIDIVIAQKKAIRLQIDILATQFSSYEPSDDTPVEINTDTLPQDPVNKLDEIIQIILFLGIACRVIIGRPDNSLSSSHTNILKQIQMTSECAEAKFHLKGKTVPYAVCSCHCTYASTYTPGSTTPVYPEWYTHCPMLTTECGEALLVGADGNF</sequence>
<dbReference type="RefSeq" id="XP_041160063.1">
    <property type="nucleotide sequence ID" value="XM_041300148.1"/>
</dbReference>
<proteinExistence type="predicted"/>
<reference evidence="1" key="1">
    <citation type="journal article" date="2020" name="New Phytol.">
        <title>Comparative genomics reveals dynamic genome evolution in host specialist ectomycorrhizal fungi.</title>
        <authorList>
            <person name="Lofgren L.A."/>
            <person name="Nguyen N.H."/>
            <person name="Vilgalys R."/>
            <person name="Ruytinx J."/>
            <person name="Liao H.L."/>
            <person name="Branco S."/>
            <person name="Kuo A."/>
            <person name="LaButti K."/>
            <person name="Lipzen A."/>
            <person name="Andreopoulos W."/>
            <person name="Pangilinan J."/>
            <person name="Riley R."/>
            <person name="Hundley H."/>
            <person name="Na H."/>
            <person name="Barry K."/>
            <person name="Grigoriev I.V."/>
            <person name="Stajich J.E."/>
            <person name="Kennedy P.G."/>
        </authorList>
    </citation>
    <scope>NUCLEOTIDE SEQUENCE</scope>
    <source>
        <strain evidence="1">S12</strain>
    </source>
</reference>
<evidence type="ECO:0000313" key="2">
    <source>
        <dbReference type="Proteomes" id="UP000719766"/>
    </source>
</evidence>
<gene>
    <name evidence="1" type="ORF">HD556DRAFT_1308510</name>
</gene>